<reference evidence="2" key="1">
    <citation type="submission" date="2017-07" db="EMBL/GenBank/DDBJ databases">
        <authorList>
            <person name="Mikheyev A."/>
            <person name="Grau M."/>
        </authorList>
    </citation>
    <scope>NUCLEOTIDE SEQUENCE</scope>
    <source>
        <tissue evidence="2">Venom_gland</tissue>
    </source>
</reference>
<protein>
    <submittedName>
        <fullName evidence="2">Uncharacterized protein</fullName>
    </submittedName>
</protein>
<dbReference type="EMBL" id="IACJ01153388">
    <property type="protein sequence ID" value="LAA63713.1"/>
    <property type="molecule type" value="Transcribed_RNA"/>
</dbReference>
<name>A0A2D4GVE4_MICCO</name>
<proteinExistence type="predicted"/>
<organism evidence="2">
    <name type="scientific">Micrurus corallinus</name>
    <name type="common">Brazilian coral snake</name>
    <dbReference type="NCBI Taxonomy" id="54390"/>
    <lineage>
        <taxon>Eukaryota</taxon>
        <taxon>Metazoa</taxon>
        <taxon>Chordata</taxon>
        <taxon>Craniata</taxon>
        <taxon>Vertebrata</taxon>
        <taxon>Euteleostomi</taxon>
        <taxon>Lepidosauria</taxon>
        <taxon>Squamata</taxon>
        <taxon>Bifurcata</taxon>
        <taxon>Unidentata</taxon>
        <taxon>Episquamata</taxon>
        <taxon>Toxicofera</taxon>
        <taxon>Serpentes</taxon>
        <taxon>Colubroidea</taxon>
        <taxon>Elapidae</taxon>
        <taxon>Elapinae</taxon>
        <taxon>Micrurus</taxon>
    </lineage>
</organism>
<reference evidence="2" key="2">
    <citation type="submission" date="2017-11" db="EMBL/GenBank/DDBJ databases">
        <title>Coralsnake Venomics: Analyses of Venom Gland Transcriptomes and Proteomes of Six Brazilian Taxa.</title>
        <authorList>
            <person name="Aird S.D."/>
            <person name="Jorge da Silva N."/>
            <person name="Qiu L."/>
            <person name="Villar-Briones A."/>
            <person name="Aparecida-Saddi V."/>
            <person name="Campos-Telles M.P."/>
            <person name="Grau M."/>
            <person name="Mikheyev A.S."/>
        </authorList>
    </citation>
    <scope>NUCLEOTIDE SEQUENCE</scope>
    <source>
        <tissue evidence="2">Venom_gland</tissue>
    </source>
</reference>
<feature type="region of interest" description="Disordered" evidence="1">
    <location>
        <begin position="67"/>
        <end position="102"/>
    </location>
</feature>
<accession>A0A2D4GVE4</accession>
<evidence type="ECO:0000313" key="2">
    <source>
        <dbReference type="EMBL" id="LAA63713.1"/>
    </source>
</evidence>
<dbReference type="AlphaFoldDB" id="A0A2D4GVE4"/>
<sequence>MWLITIVMYLISHITPITTHLNYCNLLYMEPRSFYCSKAQQPNYYLALTYGSTLFLFYSLCQAQGPDPARQVLKSGSWGRPGNRKGPTHGASSENGAWVAPS</sequence>
<evidence type="ECO:0000256" key="1">
    <source>
        <dbReference type="SAM" id="MobiDB-lite"/>
    </source>
</evidence>